<dbReference type="PROSITE" id="PS50118">
    <property type="entry name" value="HMG_BOX_2"/>
    <property type="match status" value="1"/>
</dbReference>
<dbReference type="CDD" id="cd00084">
    <property type="entry name" value="HMG-box_SF"/>
    <property type="match status" value="1"/>
</dbReference>
<dbReference type="AlphaFoldDB" id="A0A6C0DL45"/>
<sequence>MSSVAKFNPFASALKAAVTKINNIASEMDKKVDIFVDEVITKMVEYDEEYFTRGGNEETDKDAMKESIKGLFKMFQPEKKRSYSGYILYCKEERNNIKEKNPELSPPEITSALGAQWNALDVNEKAEYNAKAKSMKPIEAPKTKAVSKKKEEKKAVSKKKEEPKKKEEKEKVSKKKEEPKKKEAKKKENVENTIKKSPMKSPKIKDDFDFSGPASLIMKFKKINLDENTEGKRWRYDPETGLCFDMEEDKLVARYKNDELTWLKDIPENIKNWAKRAGYSVDNDDEVCDIELEDELSDDE</sequence>
<feature type="compositionally biased region" description="Basic and acidic residues" evidence="1">
    <location>
        <begin position="148"/>
        <end position="194"/>
    </location>
</feature>
<accession>A0A6C0DL45</accession>
<dbReference type="EMBL" id="MN739628">
    <property type="protein sequence ID" value="QHT16940.1"/>
    <property type="molecule type" value="Genomic_DNA"/>
</dbReference>
<dbReference type="SUPFAM" id="SSF47095">
    <property type="entry name" value="HMG-box"/>
    <property type="match status" value="1"/>
</dbReference>
<feature type="domain" description="HMG box" evidence="2">
    <location>
        <begin position="79"/>
        <end position="136"/>
    </location>
</feature>
<dbReference type="Gene3D" id="1.10.30.10">
    <property type="entry name" value="High mobility group box domain"/>
    <property type="match status" value="1"/>
</dbReference>
<dbReference type="InterPro" id="IPR009071">
    <property type="entry name" value="HMG_box_dom"/>
</dbReference>
<feature type="region of interest" description="Disordered" evidence="1">
    <location>
        <begin position="129"/>
        <end position="207"/>
    </location>
</feature>
<dbReference type="InterPro" id="IPR036910">
    <property type="entry name" value="HMG_box_dom_sf"/>
</dbReference>
<protein>
    <recommendedName>
        <fullName evidence="2">HMG box domain-containing protein</fullName>
    </recommendedName>
</protein>
<proteinExistence type="predicted"/>
<dbReference type="Pfam" id="PF00505">
    <property type="entry name" value="HMG_box"/>
    <property type="match status" value="1"/>
</dbReference>
<dbReference type="SMART" id="SM00398">
    <property type="entry name" value="HMG"/>
    <property type="match status" value="1"/>
</dbReference>
<evidence type="ECO:0000259" key="2">
    <source>
        <dbReference type="PROSITE" id="PS50118"/>
    </source>
</evidence>
<reference evidence="3" key="1">
    <citation type="journal article" date="2020" name="Nature">
        <title>Giant virus diversity and host interactions through global metagenomics.</title>
        <authorList>
            <person name="Schulz F."/>
            <person name="Roux S."/>
            <person name="Paez-Espino D."/>
            <person name="Jungbluth S."/>
            <person name="Walsh D.A."/>
            <person name="Denef V.J."/>
            <person name="McMahon K.D."/>
            <person name="Konstantinidis K.T."/>
            <person name="Eloe-Fadrosh E.A."/>
            <person name="Kyrpides N.C."/>
            <person name="Woyke T."/>
        </authorList>
    </citation>
    <scope>NUCLEOTIDE SEQUENCE</scope>
    <source>
        <strain evidence="3">GVMAG-M-3300023174-207</strain>
    </source>
</reference>
<evidence type="ECO:0000313" key="3">
    <source>
        <dbReference type="EMBL" id="QHT16940.1"/>
    </source>
</evidence>
<organism evidence="3">
    <name type="scientific">viral metagenome</name>
    <dbReference type="NCBI Taxonomy" id="1070528"/>
    <lineage>
        <taxon>unclassified sequences</taxon>
        <taxon>metagenomes</taxon>
        <taxon>organismal metagenomes</taxon>
    </lineage>
</organism>
<name>A0A6C0DL45_9ZZZZ</name>
<evidence type="ECO:0000256" key="1">
    <source>
        <dbReference type="SAM" id="MobiDB-lite"/>
    </source>
</evidence>